<gene>
    <name evidence="1" type="ORF">FRACA_1680008</name>
</gene>
<proteinExistence type="predicted"/>
<dbReference type="AlphaFoldDB" id="A0A2I2KMY3"/>
<reference evidence="1 2" key="1">
    <citation type="submission" date="2017-06" db="EMBL/GenBank/DDBJ databases">
        <authorList>
            <person name="Kim H.J."/>
            <person name="Triplett B.A."/>
        </authorList>
    </citation>
    <scope>NUCLEOTIDE SEQUENCE [LARGE SCALE GENOMIC DNA]</scope>
    <source>
        <strain evidence="1">FRACA_ARgP5</strain>
    </source>
</reference>
<dbReference type="EMBL" id="FZMO01000077">
    <property type="protein sequence ID" value="SNQ47020.1"/>
    <property type="molecule type" value="Genomic_DNA"/>
</dbReference>
<organism evidence="1 2">
    <name type="scientific">Frankia canadensis</name>
    <dbReference type="NCBI Taxonomy" id="1836972"/>
    <lineage>
        <taxon>Bacteria</taxon>
        <taxon>Bacillati</taxon>
        <taxon>Actinomycetota</taxon>
        <taxon>Actinomycetes</taxon>
        <taxon>Frankiales</taxon>
        <taxon>Frankiaceae</taxon>
        <taxon>Frankia</taxon>
    </lineage>
</organism>
<accession>A0A2I2KMY3</accession>
<dbReference type="Proteomes" id="UP000234331">
    <property type="component" value="Unassembled WGS sequence"/>
</dbReference>
<evidence type="ECO:0000313" key="2">
    <source>
        <dbReference type="Proteomes" id="UP000234331"/>
    </source>
</evidence>
<sequence length="22" mass="2596">MRRRRGCKVDFASTLKIASFRP</sequence>
<name>A0A2I2KMY3_9ACTN</name>
<keyword evidence="2" id="KW-1185">Reference proteome</keyword>
<evidence type="ECO:0000313" key="1">
    <source>
        <dbReference type="EMBL" id="SNQ47020.1"/>
    </source>
</evidence>
<protein>
    <submittedName>
        <fullName evidence="1">Uncharacterized protein</fullName>
    </submittedName>
</protein>